<feature type="chain" id="PRO_5020595774" description="Lysozyme inhibitor" evidence="2">
    <location>
        <begin position="22"/>
        <end position="120"/>
    </location>
</feature>
<name>A0A4R3NRG4_9GAMM</name>
<dbReference type="AlphaFoldDB" id="A0A4R3NRG4"/>
<dbReference type="RefSeq" id="WP_132494572.1">
    <property type="nucleotide sequence ID" value="NZ_SMAS01000001.1"/>
</dbReference>
<reference evidence="3 4" key="1">
    <citation type="submission" date="2019-03" db="EMBL/GenBank/DDBJ databases">
        <title>Genomic analyses of the natural microbiome of Caenorhabditis elegans.</title>
        <authorList>
            <person name="Samuel B."/>
        </authorList>
    </citation>
    <scope>NUCLEOTIDE SEQUENCE [LARGE SCALE GENOMIC DNA]</scope>
    <source>
        <strain evidence="3 4">JUb102</strain>
    </source>
</reference>
<dbReference type="Proteomes" id="UP000295055">
    <property type="component" value="Unassembled WGS sequence"/>
</dbReference>
<evidence type="ECO:0008006" key="5">
    <source>
        <dbReference type="Google" id="ProtNLM"/>
    </source>
</evidence>
<evidence type="ECO:0000256" key="2">
    <source>
        <dbReference type="SAM" id="SignalP"/>
    </source>
</evidence>
<evidence type="ECO:0000313" key="3">
    <source>
        <dbReference type="EMBL" id="TCT38324.1"/>
    </source>
</evidence>
<organism evidence="3 4">
    <name type="scientific">Providencia alcalifaciens</name>
    <dbReference type="NCBI Taxonomy" id="126385"/>
    <lineage>
        <taxon>Bacteria</taxon>
        <taxon>Pseudomonadati</taxon>
        <taxon>Pseudomonadota</taxon>
        <taxon>Gammaproteobacteria</taxon>
        <taxon>Enterobacterales</taxon>
        <taxon>Morganellaceae</taxon>
        <taxon>Providencia</taxon>
    </lineage>
</organism>
<feature type="signal peptide" evidence="2">
    <location>
        <begin position="1"/>
        <end position="21"/>
    </location>
</feature>
<protein>
    <recommendedName>
        <fullName evidence="5">Lysozyme inhibitor</fullName>
    </recommendedName>
</protein>
<keyword evidence="2" id="KW-0732">Signal</keyword>
<dbReference type="OrthoDB" id="6466926at2"/>
<feature type="region of interest" description="Disordered" evidence="1">
    <location>
        <begin position="95"/>
        <end position="120"/>
    </location>
</feature>
<accession>A0A4R3NRG4</accession>
<evidence type="ECO:0000313" key="4">
    <source>
        <dbReference type="Proteomes" id="UP000295055"/>
    </source>
</evidence>
<evidence type="ECO:0000256" key="1">
    <source>
        <dbReference type="SAM" id="MobiDB-lite"/>
    </source>
</evidence>
<proteinExistence type="predicted"/>
<dbReference type="EMBL" id="SMAS01000001">
    <property type="protein sequence ID" value="TCT38324.1"/>
    <property type="molecule type" value="Genomic_DNA"/>
</dbReference>
<sequence length="120" mass="13389">MPLKSTLVPLLILIAPSLSLANMMTLTCGNEFIQVYDTNGMIDEVRVNDQPTKLVIASHKVNVNNNVDTYFLYGYPNNQTVTRLYNSGDTKITTHQKFKLRENGTPENPGDPVTNPMSCK</sequence>
<comment type="caution">
    <text evidence="3">The sequence shown here is derived from an EMBL/GenBank/DDBJ whole genome shotgun (WGS) entry which is preliminary data.</text>
</comment>
<gene>
    <name evidence="3" type="ORF">EC835_101323</name>
</gene>